<dbReference type="EMBL" id="BNAI01000002">
    <property type="protein sequence ID" value="GHF14824.1"/>
    <property type="molecule type" value="Genomic_DNA"/>
</dbReference>
<dbReference type="RefSeq" id="WP_191282816.1">
    <property type="nucleotide sequence ID" value="NZ_BNAI01000002.1"/>
</dbReference>
<dbReference type="Pfam" id="PF22522">
    <property type="entry name" value="DUF6998"/>
    <property type="match status" value="1"/>
</dbReference>
<organism evidence="2 3">
    <name type="scientific">Pseudolysinimonas yzui</name>
    <dbReference type="NCBI Taxonomy" id="2708254"/>
    <lineage>
        <taxon>Bacteria</taxon>
        <taxon>Bacillati</taxon>
        <taxon>Actinomycetota</taxon>
        <taxon>Actinomycetes</taxon>
        <taxon>Micrococcales</taxon>
        <taxon>Microbacteriaceae</taxon>
        <taxon>Pseudolysinimonas</taxon>
    </lineage>
</organism>
<sequence length="147" mass="16069">MSTPTARELLAQYEAALSALIDRGVIRTRNAVGDIGEAIAAATYGGKLEKNSNAGFDFLSPDGRRFQVKTRVIRPGYSQATIFKNWDFDVAVLIGLSREDYGIVWAREVDVVETRALARGGLRFNVTQGAKAGMDVTARLRDAYAKL</sequence>
<protein>
    <recommendedName>
        <fullName evidence="1">DUF6998 domain-containing protein</fullName>
    </recommendedName>
</protein>
<evidence type="ECO:0000259" key="1">
    <source>
        <dbReference type="Pfam" id="PF22522"/>
    </source>
</evidence>
<gene>
    <name evidence="2" type="ORF">GCM10011600_14730</name>
</gene>
<reference evidence="2" key="2">
    <citation type="submission" date="2020-09" db="EMBL/GenBank/DDBJ databases">
        <authorList>
            <person name="Sun Q."/>
            <person name="Zhou Y."/>
        </authorList>
    </citation>
    <scope>NUCLEOTIDE SEQUENCE</scope>
    <source>
        <strain evidence="2">CGMCC 1.16548</strain>
    </source>
</reference>
<dbReference type="InterPro" id="IPR054267">
    <property type="entry name" value="DUF6998"/>
</dbReference>
<dbReference type="AlphaFoldDB" id="A0A8J3GQ91"/>
<evidence type="ECO:0000313" key="3">
    <source>
        <dbReference type="Proteomes" id="UP000617531"/>
    </source>
</evidence>
<proteinExistence type="predicted"/>
<reference evidence="2" key="1">
    <citation type="journal article" date="2014" name="Int. J. Syst. Evol. Microbiol.">
        <title>Complete genome sequence of Corynebacterium casei LMG S-19264T (=DSM 44701T), isolated from a smear-ripened cheese.</title>
        <authorList>
            <consortium name="US DOE Joint Genome Institute (JGI-PGF)"/>
            <person name="Walter F."/>
            <person name="Albersmeier A."/>
            <person name="Kalinowski J."/>
            <person name="Ruckert C."/>
        </authorList>
    </citation>
    <scope>NUCLEOTIDE SEQUENCE</scope>
    <source>
        <strain evidence="2">CGMCC 1.16548</strain>
    </source>
</reference>
<feature type="domain" description="DUF6998" evidence="1">
    <location>
        <begin position="29"/>
        <end position="72"/>
    </location>
</feature>
<dbReference type="Proteomes" id="UP000617531">
    <property type="component" value="Unassembled WGS sequence"/>
</dbReference>
<evidence type="ECO:0000313" key="2">
    <source>
        <dbReference type="EMBL" id="GHF14824.1"/>
    </source>
</evidence>
<comment type="caution">
    <text evidence="2">The sequence shown here is derived from an EMBL/GenBank/DDBJ whole genome shotgun (WGS) entry which is preliminary data.</text>
</comment>
<accession>A0A8J3GQ91</accession>
<keyword evidence="3" id="KW-1185">Reference proteome</keyword>
<name>A0A8J3GQ91_9MICO</name>